<dbReference type="InterPro" id="IPR011611">
    <property type="entry name" value="PfkB_dom"/>
</dbReference>
<dbReference type="PANTHER" id="PTHR43085:SF41">
    <property type="entry name" value="FRUCTOSELYSINE 6-KINASE"/>
    <property type="match status" value="1"/>
</dbReference>
<dbReference type="AlphaFoldDB" id="A0AB73BZE3"/>
<dbReference type="GO" id="GO:0016301">
    <property type="term" value="F:kinase activity"/>
    <property type="evidence" value="ECO:0007669"/>
    <property type="project" value="UniProtKB-KW"/>
</dbReference>
<evidence type="ECO:0000259" key="4">
    <source>
        <dbReference type="Pfam" id="PF00294"/>
    </source>
</evidence>
<evidence type="ECO:0000256" key="2">
    <source>
        <dbReference type="ARBA" id="ARBA00022679"/>
    </source>
</evidence>
<dbReference type="Pfam" id="PF00294">
    <property type="entry name" value="PfkB"/>
    <property type="match status" value="1"/>
</dbReference>
<comment type="similarity">
    <text evidence="1">Belongs to the carbohydrate kinase PfkB family.</text>
</comment>
<gene>
    <name evidence="5" type="ORF">FUSO3_00835</name>
</gene>
<evidence type="ECO:0000256" key="1">
    <source>
        <dbReference type="ARBA" id="ARBA00010688"/>
    </source>
</evidence>
<accession>A0AB73BZE3</accession>
<dbReference type="SUPFAM" id="SSF53613">
    <property type="entry name" value="Ribokinase-like"/>
    <property type="match status" value="1"/>
</dbReference>
<sequence length="269" mass="30073">MKRLLGLGDNVLDHYLYQKKMYPGGNALNVAVLSHKFGINSSYLGVLGNDKGGRHLLEVLKKEGIEISHIRVENGNNSYSKITLIDNDRVFMGSDLALSATLKLNKDDFDYIKNFDIIHTSIYSNLENELKKIKENGSKISFDFSDEFDNNYIEKVLPYIEYAFFSGSQMSEENIYKLLDKSEKNGVLLSIVTKGKEGAFCKVNGKIYRQNIFPVESVIDTLGAGDAFIARVLAGIITQEEVEVFLKEAAKEAANNCTWYGAFGYGVSI</sequence>
<proteinExistence type="inferred from homology"/>
<feature type="domain" description="Carbohydrate kinase PfkB" evidence="4">
    <location>
        <begin position="20"/>
        <end position="258"/>
    </location>
</feature>
<dbReference type="InterPro" id="IPR029056">
    <property type="entry name" value="Ribokinase-like"/>
</dbReference>
<evidence type="ECO:0000313" key="5">
    <source>
        <dbReference type="EMBL" id="KDE65357.1"/>
    </source>
</evidence>
<evidence type="ECO:0000256" key="3">
    <source>
        <dbReference type="ARBA" id="ARBA00022777"/>
    </source>
</evidence>
<keyword evidence="3" id="KW-0418">Kinase</keyword>
<dbReference type="PANTHER" id="PTHR43085">
    <property type="entry name" value="HEXOKINASE FAMILY MEMBER"/>
    <property type="match status" value="1"/>
</dbReference>
<name>A0AB73BZE3_9FUSO</name>
<evidence type="ECO:0000313" key="6">
    <source>
        <dbReference type="Proteomes" id="UP000027473"/>
    </source>
</evidence>
<dbReference type="PROSITE" id="PS00583">
    <property type="entry name" value="PFKB_KINASES_1"/>
    <property type="match status" value="1"/>
</dbReference>
<dbReference type="Proteomes" id="UP000027473">
    <property type="component" value="Unassembled WGS sequence"/>
</dbReference>
<protein>
    <submittedName>
        <fullName evidence="5">Ribokinase</fullName>
    </submittedName>
</protein>
<dbReference type="InterPro" id="IPR002173">
    <property type="entry name" value="Carboh/pur_kinase_PfkB_CS"/>
</dbReference>
<dbReference type="InterPro" id="IPR050306">
    <property type="entry name" value="PfkB_Carbo_kinase"/>
</dbReference>
<keyword evidence="2" id="KW-0808">Transferase</keyword>
<organism evidence="5 6">
    <name type="scientific">Fusobacterium necrophorum BL</name>
    <dbReference type="NCBI Taxonomy" id="1441732"/>
    <lineage>
        <taxon>Bacteria</taxon>
        <taxon>Fusobacteriati</taxon>
        <taxon>Fusobacteriota</taxon>
        <taxon>Fusobacteriia</taxon>
        <taxon>Fusobacteriales</taxon>
        <taxon>Fusobacteriaceae</taxon>
        <taxon>Fusobacterium</taxon>
    </lineage>
</organism>
<dbReference type="Gene3D" id="3.40.1190.20">
    <property type="match status" value="1"/>
</dbReference>
<comment type="caution">
    <text evidence="5">The sequence shown here is derived from an EMBL/GenBank/DDBJ whole genome shotgun (WGS) entry which is preliminary data.</text>
</comment>
<reference evidence="5 6" key="1">
    <citation type="submission" date="2014-01" db="EMBL/GenBank/DDBJ databases">
        <title>Comparative genomics of Fusobacterium necrophorum wild isolates.</title>
        <authorList>
            <person name="Kittichotirat W."/>
            <person name="Bumgarner R.E."/>
            <person name="Lawrence P."/>
        </authorList>
    </citation>
    <scope>NUCLEOTIDE SEQUENCE [LARGE SCALE GENOMIC DNA]</scope>
    <source>
        <strain evidence="5 6">BL</strain>
    </source>
</reference>
<dbReference type="EMBL" id="JAAC01000008">
    <property type="protein sequence ID" value="KDE65357.1"/>
    <property type="molecule type" value="Genomic_DNA"/>
</dbReference>